<dbReference type="PANTHER" id="PTHR43201">
    <property type="entry name" value="ACYL-COA SYNTHETASE"/>
    <property type="match status" value="1"/>
</dbReference>
<dbReference type="InterPro" id="IPR025110">
    <property type="entry name" value="AMP-bd_C"/>
</dbReference>
<dbReference type="KEGG" id="sted:SPTER_41460"/>
<dbReference type="Pfam" id="PF00501">
    <property type="entry name" value="AMP-binding"/>
    <property type="match status" value="1"/>
</dbReference>
<dbReference type="InterPro" id="IPR045851">
    <property type="entry name" value="AMP-bd_C_sf"/>
</dbReference>
<dbReference type="InterPro" id="IPR000873">
    <property type="entry name" value="AMP-dep_synth/lig_dom"/>
</dbReference>
<dbReference type="Gene3D" id="3.40.50.12780">
    <property type="entry name" value="N-terminal domain of ligase-like"/>
    <property type="match status" value="1"/>
</dbReference>
<keyword evidence="6" id="KW-1185">Reference proteome</keyword>
<dbReference type="InterPro" id="IPR042099">
    <property type="entry name" value="ANL_N_sf"/>
</dbReference>
<feature type="domain" description="AMP-binding enzyme C-terminal" evidence="4">
    <location>
        <begin position="447"/>
        <end position="522"/>
    </location>
</feature>
<dbReference type="PROSITE" id="PS00018">
    <property type="entry name" value="EF_HAND_1"/>
    <property type="match status" value="1"/>
</dbReference>
<gene>
    <name evidence="5" type="primary">lcfB_2</name>
    <name evidence="5" type="ORF">SPTER_41460</name>
</gene>
<dbReference type="EC" id="6.2.1.3" evidence="5"/>
<dbReference type="GO" id="GO:0031956">
    <property type="term" value="F:medium-chain fatty acid-CoA ligase activity"/>
    <property type="evidence" value="ECO:0007669"/>
    <property type="project" value="TreeGrafter"/>
</dbReference>
<accession>A0A517DZN5</accession>
<dbReference type="RefSeq" id="WP_211367348.1">
    <property type="nucleotide sequence ID" value="NZ_CP036259.1"/>
</dbReference>
<dbReference type="GO" id="GO:0004467">
    <property type="term" value="F:long-chain fatty acid-CoA ligase activity"/>
    <property type="evidence" value="ECO:0007669"/>
    <property type="project" value="UniProtKB-EC"/>
</dbReference>
<dbReference type="AlphaFoldDB" id="A0A517DZN5"/>
<dbReference type="Pfam" id="PF13193">
    <property type="entry name" value="AMP-binding_C"/>
    <property type="match status" value="1"/>
</dbReference>
<dbReference type="PANTHER" id="PTHR43201:SF5">
    <property type="entry name" value="MEDIUM-CHAIN ACYL-COA LIGASE ACSF2, MITOCHONDRIAL"/>
    <property type="match status" value="1"/>
</dbReference>
<reference evidence="5 6" key="1">
    <citation type="submission" date="2019-02" db="EMBL/GenBank/DDBJ databases">
        <title>Closed genome of Sporomusa termitida DSM 4440.</title>
        <authorList>
            <person name="Poehlein A."/>
            <person name="Daniel R."/>
        </authorList>
    </citation>
    <scope>NUCLEOTIDE SEQUENCE [LARGE SCALE GENOMIC DNA]</scope>
    <source>
        <strain evidence="5 6">DSM 4440</strain>
    </source>
</reference>
<organism evidence="5 6">
    <name type="scientific">Sporomusa termitida</name>
    <dbReference type="NCBI Taxonomy" id="2377"/>
    <lineage>
        <taxon>Bacteria</taxon>
        <taxon>Bacillati</taxon>
        <taxon>Bacillota</taxon>
        <taxon>Negativicutes</taxon>
        <taxon>Selenomonadales</taxon>
        <taxon>Sporomusaceae</taxon>
        <taxon>Sporomusa</taxon>
    </lineage>
</organism>
<evidence type="ECO:0000313" key="6">
    <source>
        <dbReference type="Proteomes" id="UP000320776"/>
    </source>
</evidence>
<evidence type="ECO:0000256" key="1">
    <source>
        <dbReference type="ARBA" id="ARBA00006432"/>
    </source>
</evidence>
<comment type="similarity">
    <text evidence="1">Belongs to the ATP-dependent AMP-binding enzyme family.</text>
</comment>
<dbReference type="FunFam" id="3.30.300.30:FF:000008">
    <property type="entry name" value="2,3-dihydroxybenzoate-AMP ligase"/>
    <property type="match status" value="1"/>
</dbReference>
<name>A0A517DZN5_9FIRM</name>
<dbReference type="EMBL" id="CP036259">
    <property type="protein sequence ID" value="QDR82716.1"/>
    <property type="molecule type" value="Genomic_DNA"/>
</dbReference>
<dbReference type="Gene3D" id="3.30.300.30">
    <property type="match status" value="1"/>
</dbReference>
<dbReference type="InterPro" id="IPR020845">
    <property type="entry name" value="AMP-binding_CS"/>
</dbReference>
<feature type="domain" description="AMP-dependent synthetase/ligase" evidence="3">
    <location>
        <begin position="34"/>
        <end position="397"/>
    </location>
</feature>
<evidence type="ECO:0000259" key="4">
    <source>
        <dbReference type="Pfam" id="PF13193"/>
    </source>
</evidence>
<evidence type="ECO:0000256" key="2">
    <source>
        <dbReference type="ARBA" id="ARBA00022598"/>
    </source>
</evidence>
<evidence type="ECO:0000259" key="3">
    <source>
        <dbReference type="Pfam" id="PF00501"/>
    </source>
</evidence>
<sequence>MNIRPKIPFIPLEQQPYLKGRQLEFESIAQMLTVRANETPNAPHVYYYDQTLTYKDTNDQANRVANYLQEQGVKKGDIIAVMIANSPAIYYAMWGAHKLGAIAMCIPTMLRGPEISYILDDAKPKAAFVGSDYMTEFFKGVKEAGTKPIIVEAVTGNKYEPTIAQDTLVGILNKFSTDECLVKQKPEDIFLLLYSSGTTGRPKGVLLANKAGLSLCRDQNRSGIVTGNDVMLLILPMYHCCPLCVFTYPMSYAGQALCIRQFSVNDFWPTVIKYGVTIIMAVPTMLDYILNRIDVKGVDLSKVKIKYANTGAGPLSLETRKRLKELYNIDLLVGYGLTEGGGGCCVEPPLGRYKEGSCGMSYPEQQIEIIDDHGNILPNNQIGEICIKGDNVMSGYLNKPEEYARAMTGGFLHTGDVGYFDNEGYLFVTDRKGDMVVRGGENIYPREIENVLEANQLIAEVAVIGVPDKLLGERLKAFIVPKVQGAMTAESIKAWLAERIADFKIPDYYEFLTALPRTATGKVQKFELRKRANSPGEN</sequence>
<dbReference type="InterPro" id="IPR018247">
    <property type="entry name" value="EF_Hand_1_Ca_BS"/>
</dbReference>
<protein>
    <submittedName>
        <fullName evidence="5">Long-chain-fatty-acid--CoA ligase</fullName>
        <ecNumber evidence="5">6.2.1.3</ecNumber>
    </submittedName>
</protein>
<evidence type="ECO:0000313" key="5">
    <source>
        <dbReference type="EMBL" id="QDR82716.1"/>
    </source>
</evidence>
<dbReference type="PROSITE" id="PS00455">
    <property type="entry name" value="AMP_BINDING"/>
    <property type="match status" value="1"/>
</dbReference>
<dbReference type="SUPFAM" id="SSF56801">
    <property type="entry name" value="Acetyl-CoA synthetase-like"/>
    <property type="match status" value="1"/>
</dbReference>
<proteinExistence type="inferred from homology"/>
<dbReference type="Proteomes" id="UP000320776">
    <property type="component" value="Chromosome"/>
</dbReference>
<keyword evidence="2 5" id="KW-0436">Ligase</keyword>